<dbReference type="InterPro" id="IPR037491">
    <property type="entry name" value="LTI78/LTI65"/>
</dbReference>
<accession>A0A6J1DNM6</accession>
<feature type="domain" description="LTI65/LTI78 PGEED repeat" evidence="2">
    <location>
        <begin position="265"/>
        <end position="294"/>
    </location>
</feature>
<dbReference type="InterPro" id="IPR057059">
    <property type="entry name" value="LTI65/LTI78_PGEED"/>
</dbReference>
<feature type="compositionally biased region" description="Basic residues" evidence="1">
    <location>
        <begin position="32"/>
        <end position="42"/>
    </location>
</feature>
<evidence type="ECO:0000259" key="3">
    <source>
        <dbReference type="Pfam" id="PF23402"/>
    </source>
</evidence>
<protein>
    <submittedName>
        <fullName evidence="6">Low-temperature-induced 65 kDa protein-like</fullName>
    </submittedName>
</protein>
<dbReference type="GeneID" id="111022758"/>
<evidence type="ECO:0000256" key="1">
    <source>
        <dbReference type="SAM" id="MobiDB-lite"/>
    </source>
</evidence>
<dbReference type="Proteomes" id="UP000504603">
    <property type="component" value="Unplaced"/>
</dbReference>
<keyword evidence="5" id="KW-1185">Reference proteome</keyword>
<feature type="compositionally biased region" description="Low complexity" evidence="1">
    <location>
        <begin position="329"/>
        <end position="341"/>
    </location>
</feature>
<feature type="compositionally biased region" description="Basic and acidic residues" evidence="1">
    <location>
        <begin position="298"/>
        <end position="328"/>
    </location>
</feature>
<dbReference type="PANTHER" id="PTHR33836">
    <property type="entry name" value="LOW-TEMPERATURE-INDUCED 65 KDA PROTEIN-RELATED"/>
    <property type="match status" value="1"/>
</dbReference>
<dbReference type="OrthoDB" id="1931597at2759"/>
<evidence type="ECO:0000313" key="5">
    <source>
        <dbReference type="Proteomes" id="UP000504603"/>
    </source>
</evidence>
<dbReference type="AlphaFoldDB" id="A0A6J1DNM6"/>
<evidence type="ECO:0000313" key="6">
    <source>
        <dbReference type="RefSeq" id="XP_022155698.1"/>
    </source>
</evidence>
<dbReference type="RefSeq" id="XP_022155698.1">
    <property type="nucleotide sequence ID" value="XM_022300006.1"/>
</dbReference>
<dbReference type="InterPro" id="IPR057058">
    <property type="entry name" value="LTI65_LTI78_NYQTKV"/>
</dbReference>
<reference evidence="6" key="1">
    <citation type="submission" date="2025-08" db="UniProtKB">
        <authorList>
            <consortium name="RefSeq"/>
        </authorList>
    </citation>
    <scope>IDENTIFICATION</scope>
    <source>
        <strain evidence="6">OHB3-1</strain>
    </source>
</reference>
<dbReference type="KEGG" id="mcha:111022758"/>
<dbReference type="Pfam" id="PF23399">
    <property type="entry name" value="LTI65_PGEED"/>
    <property type="match status" value="1"/>
</dbReference>
<organism evidence="5 6">
    <name type="scientific">Momordica charantia</name>
    <name type="common">Bitter gourd</name>
    <name type="synonym">Balsam pear</name>
    <dbReference type="NCBI Taxonomy" id="3673"/>
    <lineage>
        <taxon>Eukaryota</taxon>
        <taxon>Viridiplantae</taxon>
        <taxon>Streptophyta</taxon>
        <taxon>Embryophyta</taxon>
        <taxon>Tracheophyta</taxon>
        <taxon>Spermatophyta</taxon>
        <taxon>Magnoliopsida</taxon>
        <taxon>eudicotyledons</taxon>
        <taxon>Gunneridae</taxon>
        <taxon>Pentapetalae</taxon>
        <taxon>rosids</taxon>
        <taxon>fabids</taxon>
        <taxon>Cucurbitales</taxon>
        <taxon>Cucurbitaceae</taxon>
        <taxon>Momordiceae</taxon>
        <taxon>Momordica</taxon>
    </lineage>
</organism>
<feature type="compositionally biased region" description="Basic and acidic residues" evidence="1">
    <location>
        <begin position="134"/>
        <end position="143"/>
    </location>
</feature>
<evidence type="ECO:0000259" key="4">
    <source>
        <dbReference type="Pfam" id="PF23403"/>
    </source>
</evidence>
<feature type="domain" description="LTI65/LTI78 N-terminal" evidence="4">
    <location>
        <begin position="25"/>
        <end position="90"/>
    </location>
</feature>
<proteinExistence type="predicted"/>
<feature type="compositionally biased region" description="Acidic residues" evidence="1">
    <location>
        <begin position="59"/>
        <end position="73"/>
    </location>
</feature>
<name>A0A6J1DNM6_MOMCH</name>
<dbReference type="Pfam" id="PF23402">
    <property type="entry name" value="LTI65_LTI78_NYQTKV"/>
    <property type="match status" value="1"/>
</dbReference>
<dbReference type="GO" id="GO:0009737">
    <property type="term" value="P:response to abscisic acid"/>
    <property type="evidence" value="ECO:0007669"/>
    <property type="project" value="InterPro"/>
</dbReference>
<feature type="region of interest" description="Disordered" evidence="1">
    <location>
        <begin position="1"/>
        <end position="229"/>
    </location>
</feature>
<gene>
    <name evidence="6" type="primary">LOC111022758</name>
</gene>
<dbReference type="PANTHER" id="PTHR33836:SF1">
    <property type="entry name" value="LOW-TEMPERATURE-INDUCED 65 KDA PROTEIN-RELATED"/>
    <property type="match status" value="1"/>
</dbReference>
<dbReference type="Pfam" id="PF23403">
    <property type="entry name" value="LTI65_LTI78_N"/>
    <property type="match status" value="1"/>
</dbReference>
<dbReference type="GO" id="GO:0006950">
    <property type="term" value="P:response to stress"/>
    <property type="evidence" value="ECO:0007669"/>
    <property type="project" value="TreeGrafter"/>
</dbReference>
<sequence length="379" mass="40563">MQSQQIAPHHHPHAHQGVDQGDNEEDHEKKSVLKKVKAKAKKIKDTITKHGHHPHHYEDNEEDDDEDEDEAVVEDPQLQGAPLYEGAAMRSGVAPTPTPTPDVGFGRSTVMHHWPPPPPTETTSRSAVDAGFATKEKEVDRLDNSAVAPNTTMSLSPLSLEEDPHAPPKQPHAPLHSEVKASDPAAIGSQEAGSGSSEILDSFAKMKVNDENRANRAGNEAGDQQSSYGQKISAVGSALAGTAISAKDFVASKLGYGVRTGEGEDKGVSVKEYLAQKLEPGEDDRALLEAISEAFQKRKEEVPPKAEVTESEELTRRLGREDNRETERSSTAAATAAAARSVVDTVKDTVGSWMGKGGDSPPSQQQQGPGGTEAEVRIL</sequence>
<feature type="compositionally biased region" description="Polar residues" evidence="1">
    <location>
        <begin position="147"/>
        <end position="157"/>
    </location>
</feature>
<evidence type="ECO:0000259" key="2">
    <source>
        <dbReference type="Pfam" id="PF23399"/>
    </source>
</evidence>
<feature type="domain" description="LTI65/LTI78 NYQTKV repeat" evidence="3">
    <location>
        <begin position="157"/>
        <end position="211"/>
    </location>
</feature>
<dbReference type="InterPro" id="IPR056605">
    <property type="entry name" value="LTI65_LTI78_N"/>
</dbReference>
<feature type="region of interest" description="Disordered" evidence="1">
    <location>
        <begin position="298"/>
        <end position="379"/>
    </location>
</feature>